<gene>
    <name evidence="3" type="ORF">BDV95DRAFT_582308</name>
</gene>
<proteinExistence type="predicted"/>
<keyword evidence="4" id="KW-1185">Reference proteome</keyword>
<dbReference type="AlphaFoldDB" id="A0A7C8M4I6"/>
<organism evidence="3 4">
    <name type="scientific">Massariosphaeria phaeospora</name>
    <dbReference type="NCBI Taxonomy" id="100035"/>
    <lineage>
        <taxon>Eukaryota</taxon>
        <taxon>Fungi</taxon>
        <taxon>Dikarya</taxon>
        <taxon>Ascomycota</taxon>
        <taxon>Pezizomycotina</taxon>
        <taxon>Dothideomycetes</taxon>
        <taxon>Pleosporomycetidae</taxon>
        <taxon>Pleosporales</taxon>
        <taxon>Pleosporales incertae sedis</taxon>
        <taxon>Massariosphaeria</taxon>
    </lineage>
</organism>
<keyword evidence="1" id="KW-0863">Zinc-finger</keyword>
<dbReference type="InterPro" id="IPR013083">
    <property type="entry name" value="Znf_RING/FYVE/PHD"/>
</dbReference>
<dbReference type="Gene3D" id="3.30.40.10">
    <property type="entry name" value="Zinc/RING finger domain, C3HC4 (zinc finger)"/>
    <property type="match status" value="1"/>
</dbReference>
<dbReference type="OrthoDB" id="5600418at2759"/>
<evidence type="ECO:0000313" key="3">
    <source>
        <dbReference type="EMBL" id="KAF2867521.1"/>
    </source>
</evidence>
<dbReference type="Pfam" id="PF13639">
    <property type="entry name" value="zf-RING_2"/>
    <property type="match status" value="1"/>
</dbReference>
<dbReference type="Proteomes" id="UP000481861">
    <property type="component" value="Unassembled WGS sequence"/>
</dbReference>
<protein>
    <recommendedName>
        <fullName evidence="2">RING-type domain-containing protein</fullName>
    </recommendedName>
</protein>
<evidence type="ECO:0000259" key="2">
    <source>
        <dbReference type="PROSITE" id="PS50089"/>
    </source>
</evidence>
<sequence>MARTLRSIVAMPVLIRCEWVIQTEPEDQCMICKELYYPHSPEGCKPLRLLPCNHIIGKQCLDTWITHHPLHCPYWNHPLSVLPMREGFLPWLLRALRITTI</sequence>
<dbReference type="EMBL" id="JAADJZ010000023">
    <property type="protein sequence ID" value="KAF2867521.1"/>
    <property type="molecule type" value="Genomic_DNA"/>
</dbReference>
<dbReference type="GO" id="GO:0008270">
    <property type="term" value="F:zinc ion binding"/>
    <property type="evidence" value="ECO:0007669"/>
    <property type="project" value="UniProtKB-KW"/>
</dbReference>
<feature type="domain" description="RING-type" evidence="2">
    <location>
        <begin position="29"/>
        <end position="76"/>
    </location>
</feature>
<keyword evidence="1" id="KW-0479">Metal-binding</keyword>
<comment type="caution">
    <text evidence="3">The sequence shown here is derived from an EMBL/GenBank/DDBJ whole genome shotgun (WGS) entry which is preliminary data.</text>
</comment>
<dbReference type="SUPFAM" id="SSF57850">
    <property type="entry name" value="RING/U-box"/>
    <property type="match status" value="1"/>
</dbReference>
<reference evidence="3 4" key="1">
    <citation type="submission" date="2020-01" db="EMBL/GenBank/DDBJ databases">
        <authorList>
            <consortium name="DOE Joint Genome Institute"/>
            <person name="Haridas S."/>
            <person name="Albert R."/>
            <person name="Binder M."/>
            <person name="Bloem J."/>
            <person name="Labutti K."/>
            <person name="Salamov A."/>
            <person name="Andreopoulos B."/>
            <person name="Baker S.E."/>
            <person name="Barry K."/>
            <person name="Bills G."/>
            <person name="Bluhm B.H."/>
            <person name="Cannon C."/>
            <person name="Castanera R."/>
            <person name="Culley D.E."/>
            <person name="Daum C."/>
            <person name="Ezra D."/>
            <person name="Gonzalez J.B."/>
            <person name="Henrissat B."/>
            <person name="Kuo A."/>
            <person name="Liang C."/>
            <person name="Lipzen A."/>
            <person name="Lutzoni F."/>
            <person name="Magnuson J."/>
            <person name="Mondo S."/>
            <person name="Nolan M."/>
            <person name="Ohm R."/>
            <person name="Pangilinan J."/>
            <person name="Park H.-J.H."/>
            <person name="Ramirez L."/>
            <person name="Alfaro M."/>
            <person name="Sun H."/>
            <person name="Tritt A."/>
            <person name="Yoshinaga Y."/>
            <person name="Zwiers L.-H.L."/>
            <person name="Turgeon B.G."/>
            <person name="Goodwin S.B."/>
            <person name="Spatafora J.W."/>
            <person name="Crous P.W."/>
            <person name="Grigoriev I.V."/>
        </authorList>
    </citation>
    <scope>NUCLEOTIDE SEQUENCE [LARGE SCALE GENOMIC DNA]</scope>
    <source>
        <strain evidence="3 4">CBS 611.86</strain>
    </source>
</reference>
<keyword evidence="1" id="KW-0862">Zinc</keyword>
<name>A0A7C8M4I6_9PLEO</name>
<dbReference type="InterPro" id="IPR001841">
    <property type="entry name" value="Znf_RING"/>
</dbReference>
<accession>A0A7C8M4I6</accession>
<evidence type="ECO:0000256" key="1">
    <source>
        <dbReference type="PROSITE-ProRule" id="PRU00175"/>
    </source>
</evidence>
<dbReference type="PROSITE" id="PS50089">
    <property type="entry name" value="ZF_RING_2"/>
    <property type="match status" value="1"/>
</dbReference>
<evidence type="ECO:0000313" key="4">
    <source>
        <dbReference type="Proteomes" id="UP000481861"/>
    </source>
</evidence>